<evidence type="ECO:0000313" key="1">
    <source>
        <dbReference type="EMBL" id="KAK7743251.1"/>
    </source>
</evidence>
<evidence type="ECO:0000313" key="2">
    <source>
        <dbReference type="Proteomes" id="UP001320245"/>
    </source>
</evidence>
<dbReference type="Gene3D" id="3.40.50.720">
    <property type="entry name" value="NAD(P)-binding Rossmann-like Domain"/>
    <property type="match status" value="1"/>
</dbReference>
<proteinExistence type="predicted"/>
<sequence length="135" mass="14552">MSSRINTIIIIGATTGIREVFARRFHGLSKKCFDLLDPSTISPDAIASEITTNLTVPSILVHYFAPHLLKLAQAGNKTTIFLNSSTLAYIPMGSFPSYIAPKAGIAALARVLRQQVSSTPRVASKNKAVFEIVPP</sequence>
<name>A0AAN9UAJ4_9PEZI</name>
<dbReference type="AlphaFoldDB" id="A0AAN9UAJ4"/>
<reference evidence="1 2" key="1">
    <citation type="journal article" date="2023" name="PLoS ONE">
        <title>Cytospora paraplurivora sp. nov. isolated from orchards with fruit tree decline syndrome in Ontario, Canada.</title>
        <authorList>
            <person name="Ilyukhin E."/>
            <person name="Nguyen H.D.T."/>
            <person name="Castle A.J."/>
            <person name="Ellouze W."/>
        </authorList>
    </citation>
    <scope>NUCLEOTIDE SEQUENCE [LARGE SCALE GENOMIC DNA]</scope>
    <source>
        <strain evidence="1 2">FDS-564</strain>
    </source>
</reference>
<accession>A0AAN9UAJ4</accession>
<keyword evidence="2" id="KW-1185">Reference proteome</keyword>
<protein>
    <submittedName>
        <fullName evidence="1">Uncharacterized protein</fullName>
    </submittedName>
</protein>
<dbReference type="EMBL" id="JAJSPL020000014">
    <property type="protein sequence ID" value="KAK7743251.1"/>
    <property type="molecule type" value="Genomic_DNA"/>
</dbReference>
<gene>
    <name evidence="1" type="ORF">SLS53_004336</name>
</gene>
<dbReference type="SUPFAM" id="SSF51735">
    <property type="entry name" value="NAD(P)-binding Rossmann-fold domains"/>
    <property type="match status" value="1"/>
</dbReference>
<dbReference type="Proteomes" id="UP001320245">
    <property type="component" value="Unassembled WGS sequence"/>
</dbReference>
<dbReference type="InterPro" id="IPR036291">
    <property type="entry name" value="NAD(P)-bd_dom_sf"/>
</dbReference>
<comment type="caution">
    <text evidence="1">The sequence shown here is derived from an EMBL/GenBank/DDBJ whole genome shotgun (WGS) entry which is preliminary data.</text>
</comment>
<organism evidence="1 2">
    <name type="scientific">Cytospora paraplurivora</name>
    <dbReference type="NCBI Taxonomy" id="2898453"/>
    <lineage>
        <taxon>Eukaryota</taxon>
        <taxon>Fungi</taxon>
        <taxon>Dikarya</taxon>
        <taxon>Ascomycota</taxon>
        <taxon>Pezizomycotina</taxon>
        <taxon>Sordariomycetes</taxon>
        <taxon>Sordariomycetidae</taxon>
        <taxon>Diaporthales</taxon>
        <taxon>Cytosporaceae</taxon>
        <taxon>Cytospora</taxon>
    </lineage>
</organism>